<dbReference type="RefSeq" id="WP_038074134.1">
    <property type="nucleotide sequence ID" value="NZ_AUND01000004.1"/>
</dbReference>
<evidence type="ECO:0008006" key="3">
    <source>
        <dbReference type="Google" id="ProtNLM"/>
    </source>
</evidence>
<dbReference type="OrthoDB" id="9775358at2"/>
<dbReference type="STRING" id="1353537.TP2_16455"/>
<keyword evidence="2" id="KW-1185">Reference proteome</keyword>
<dbReference type="AlphaFoldDB" id="A0A074JF82"/>
<reference evidence="1 2" key="1">
    <citation type="submission" date="2013-07" db="EMBL/GenBank/DDBJ databases">
        <title>Thioclava pacifica DSM 10166 Genome Sequencing.</title>
        <authorList>
            <person name="Lai Q."/>
            <person name="Shao Z."/>
        </authorList>
    </citation>
    <scope>NUCLEOTIDE SEQUENCE [LARGE SCALE GENOMIC DNA]</scope>
    <source>
        <strain evidence="1 2">DSM 10166</strain>
    </source>
</reference>
<evidence type="ECO:0000313" key="2">
    <source>
        <dbReference type="Proteomes" id="UP000027432"/>
    </source>
</evidence>
<protein>
    <recommendedName>
        <fullName evidence="3">DUF2268 domain-containing protein</fullName>
    </recommendedName>
</protein>
<dbReference type="Proteomes" id="UP000027432">
    <property type="component" value="Unassembled WGS sequence"/>
</dbReference>
<proteinExistence type="predicted"/>
<organism evidence="1 2">
    <name type="scientific">Thioclava pacifica DSM 10166</name>
    <dbReference type="NCBI Taxonomy" id="1353537"/>
    <lineage>
        <taxon>Bacteria</taxon>
        <taxon>Pseudomonadati</taxon>
        <taxon>Pseudomonadota</taxon>
        <taxon>Alphaproteobacteria</taxon>
        <taxon>Rhodobacterales</taxon>
        <taxon>Paracoccaceae</taxon>
        <taxon>Thioclava</taxon>
    </lineage>
</organism>
<gene>
    <name evidence="1" type="ORF">TP2_16455</name>
</gene>
<sequence length="156" mass="17750">MEALVEALMQWIGDHSDLKVANLTPPEIVMMSPEELTREFYSDAPDLLPEDGVDDRVNALYAASDGQVGTIYLLAPEAVPDAKYYDDPMENPFFREVLLHELVHHVQWQTKLNESWACPREGEKQAYILGGRYLHAVGATDPLPNRMFWAHMYSLC</sequence>
<comment type="caution">
    <text evidence="1">The sequence shown here is derived from an EMBL/GenBank/DDBJ whole genome shotgun (WGS) entry which is preliminary data.</text>
</comment>
<dbReference type="eggNOG" id="ENOG5033NS0">
    <property type="taxonomic scope" value="Bacteria"/>
</dbReference>
<name>A0A074JF82_9RHOB</name>
<dbReference type="EMBL" id="AUND01000004">
    <property type="protein sequence ID" value="KEO55169.1"/>
    <property type="molecule type" value="Genomic_DNA"/>
</dbReference>
<evidence type="ECO:0000313" key="1">
    <source>
        <dbReference type="EMBL" id="KEO55169.1"/>
    </source>
</evidence>
<accession>A0A074JF82</accession>